<proteinExistence type="predicted"/>
<dbReference type="GeneID" id="18882905"/>
<dbReference type="HOGENOM" id="CLU_560365_0_0_1"/>
<dbReference type="AlphaFoldDB" id="R7S3K3"/>
<dbReference type="KEGG" id="psq:PUNSTDRAFT_47609"/>
<dbReference type="RefSeq" id="XP_007388520.1">
    <property type="nucleotide sequence ID" value="XM_007388458.1"/>
</dbReference>
<evidence type="ECO:0000313" key="2">
    <source>
        <dbReference type="Proteomes" id="UP000054196"/>
    </source>
</evidence>
<sequence>MNSESPSTNSPQTRIAVPLSRSLCPVASWVQQIAEKHLYAALSTTRKGDAELFEGWIAEMARDDKPMARAHHVRRLWAHGHCDHPERGDGVSSDLDLAILDRLLRLFPNLQSIGWTGQRPVDDASTNVEGRRTQLNLGSVRQSLLSLPEPTPPRAPGDLHLATAYFWQHEDFERVDLPETGKPVVHPLSWESSTQCKIAQRHLYAVVATDSKAGADMIRRWIQEIVQDGQGSAIARSRASHVRQLWIEASSPSESREVYHLRDLKLNQDFLAKLLLLFPNLESLCWTRVSRDRTWRLKEVHIRKALAILSSRFPDASAQTDSGRSGPSSIKALGLTVNVPLNLNFYESDGTTTDTVTHLRIHSYTGIKPGEEFLQYRNLTHLSIGTDHPNVVVCVLLSDTQREFKHLKMFVIELNHEFLRVYGEMCLGGVGKQRARGYPTFAVMRTASLRDDWEREVFGGESIWDRARAFTRELELQDWAVPRVFDC</sequence>
<evidence type="ECO:0000313" key="1">
    <source>
        <dbReference type="EMBL" id="EIN04377.1"/>
    </source>
</evidence>
<dbReference type="EMBL" id="JH687555">
    <property type="protein sequence ID" value="EIN04377.1"/>
    <property type="molecule type" value="Genomic_DNA"/>
</dbReference>
<name>R7S3K3_PUNST</name>
<keyword evidence="2" id="KW-1185">Reference proteome</keyword>
<organism evidence="1 2">
    <name type="scientific">Punctularia strigosozonata (strain HHB-11173)</name>
    <name type="common">White-rot fungus</name>
    <dbReference type="NCBI Taxonomy" id="741275"/>
    <lineage>
        <taxon>Eukaryota</taxon>
        <taxon>Fungi</taxon>
        <taxon>Dikarya</taxon>
        <taxon>Basidiomycota</taxon>
        <taxon>Agaricomycotina</taxon>
        <taxon>Agaricomycetes</taxon>
        <taxon>Corticiales</taxon>
        <taxon>Punctulariaceae</taxon>
        <taxon>Punctularia</taxon>
    </lineage>
</organism>
<gene>
    <name evidence="1" type="ORF">PUNSTDRAFT_47609</name>
</gene>
<reference evidence="2" key="1">
    <citation type="journal article" date="2012" name="Science">
        <title>The Paleozoic origin of enzymatic lignin decomposition reconstructed from 31 fungal genomes.</title>
        <authorList>
            <person name="Floudas D."/>
            <person name="Binder M."/>
            <person name="Riley R."/>
            <person name="Barry K."/>
            <person name="Blanchette R.A."/>
            <person name="Henrissat B."/>
            <person name="Martinez A.T."/>
            <person name="Otillar R."/>
            <person name="Spatafora J.W."/>
            <person name="Yadav J.S."/>
            <person name="Aerts A."/>
            <person name="Benoit I."/>
            <person name="Boyd A."/>
            <person name="Carlson A."/>
            <person name="Copeland A."/>
            <person name="Coutinho P.M."/>
            <person name="de Vries R.P."/>
            <person name="Ferreira P."/>
            <person name="Findley K."/>
            <person name="Foster B."/>
            <person name="Gaskell J."/>
            <person name="Glotzer D."/>
            <person name="Gorecki P."/>
            <person name="Heitman J."/>
            <person name="Hesse C."/>
            <person name="Hori C."/>
            <person name="Igarashi K."/>
            <person name="Jurgens J.A."/>
            <person name="Kallen N."/>
            <person name="Kersten P."/>
            <person name="Kohler A."/>
            <person name="Kuees U."/>
            <person name="Kumar T.K.A."/>
            <person name="Kuo A."/>
            <person name="LaButti K."/>
            <person name="Larrondo L.F."/>
            <person name="Lindquist E."/>
            <person name="Ling A."/>
            <person name="Lombard V."/>
            <person name="Lucas S."/>
            <person name="Lundell T."/>
            <person name="Martin R."/>
            <person name="McLaughlin D.J."/>
            <person name="Morgenstern I."/>
            <person name="Morin E."/>
            <person name="Murat C."/>
            <person name="Nagy L.G."/>
            <person name="Nolan M."/>
            <person name="Ohm R.A."/>
            <person name="Patyshakuliyeva A."/>
            <person name="Rokas A."/>
            <person name="Ruiz-Duenas F.J."/>
            <person name="Sabat G."/>
            <person name="Salamov A."/>
            <person name="Samejima M."/>
            <person name="Schmutz J."/>
            <person name="Slot J.C."/>
            <person name="St John F."/>
            <person name="Stenlid J."/>
            <person name="Sun H."/>
            <person name="Sun S."/>
            <person name="Syed K."/>
            <person name="Tsang A."/>
            <person name="Wiebenga A."/>
            <person name="Young D."/>
            <person name="Pisabarro A."/>
            <person name="Eastwood D.C."/>
            <person name="Martin F."/>
            <person name="Cullen D."/>
            <person name="Grigoriev I.V."/>
            <person name="Hibbett D.S."/>
        </authorList>
    </citation>
    <scope>NUCLEOTIDE SEQUENCE [LARGE SCALE GENOMIC DNA]</scope>
    <source>
        <strain evidence="2">HHB-11173 SS5</strain>
    </source>
</reference>
<accession>R7S3K3</accession>
<dbReference type="Proteomes" id="UP000054196">
    <property type="component" value="Unassembled WGS sequence"/>
</dbReference>
<protein>
    <submittedName>
        <fullName evidence="1">Uncharacterized protein</fullName>
    </submittedName>
</protein>